<evidence type="ECO:0000259" key="2">
    <source>
        <dbReference type="Pfam" id="PF01764"/>
    </source>
</evidence>
<name>A0A812JTF6_9DINO</name>
<keyword evidence="4" id="KW-1185">Reference proteome</keyword>
<dbReference type="Pfam" id="PF01764">
    <property type="entry name" value="Lipase_3"/>
    <property type="match status" value="1"/>
</dbReference>
<dbReference type="Proteomes" id="UP000604046">
    <property type="component" value="Unassembled WGS sequence"/>
</dbReference>
<dbReference type="SUPFAM" id="SSF50965">
    <property type="entry name" value="Galactose oxidase, central domain"/>
    <property type="match status" value="1"/>
</dbReference>
<dbReference type="InterPro" id="IPR002921">
    <property type="entry name" value="Fungal_lipase-type"/>
</dbReference>
<evidence type="ECO:0000313" key="3">
    <source>
        <dbReference type="EMBL" id="CAE7210384.1"/>
    </source>
</evidence>
<comment type="caution">
    <text evidence="3">The sequence shown here is derived from an EMBL/GenBank/DDBJ whole genome shotgun (WGS) entry which is preliminary data.</text>
</comment>
<protein>
    <recommendedName>
        <fullName evidence="2">Fungal lipase-type domain-containing protein</fullName>
    </recommendedName>
</protein>
<gene>
    <name evidence="3" type="ORF">SNAT2548_LOCUS7004</name>
</gene>
<feature type="domain" description="Fungal lipase-type" evidence="2">
    <location>
        <begin position="486"/>
        <end position="635"/>
    </location>
</feature>
<dbReference type="InterPro" id="IPR029058">
    <property type="entry name" value="AB_hydrolase_fold"/>
</dbReference>
<feature type="compositionally biased region" description="Basic and acidic residues" evidence="1">
    <location>
        <begin position="367"/>
        <end position="387"/>
    </location>
</feature>
<dbReference type="AlphaFoldDB" id="A0A812JTF6"/>
<dbReference type="InterPro" id="IPR011043">
    <property type="entry name" value="Gal_Oxase/kelch_b-propeller"/>
</dbReference>
<evidence type="ECO:0000313" key="4">
    <source>
        <dbReference type="Proteomes" id="UP000604046"/>
    </source>
</evidence>
<proteinExistence type="predicted"/>
<dbReference type="EMBL" id="CAJNDS010000480">
    <property type="protein sequence ID" value="CAE7210384.1"/>
    <property type="molecule type" value="Genomic_DNA"/>
</dbReference>
<organism evidence="3 4">
    <name type="scientific">Symbiodinium natans</name>
    <dbReference type="NCBI Taxonomy" id="878477"/>
    <lineage>
        <taxon>Eukaryota</taxon>
        <taxon>Sar</taxon>
        <taxon>Alveolata</taxon>
        <taxon>Dinophyceae</taxon>
        <taxon>Suessiales</taxon>
        <taxon>Symbiodiniaceae</taxon>
        <taxon>Symbiodinium</taxon>
    </lineage>
</organism>
<dbReference type="Gene3D" id="3.40.50.1820">
    <property type="entry name" value="alpha/beta hydrolase"/>
    <property type="match status" value="1"/>
</dbReference>
<dbReference type="OrthoDB" id="409831at2759"/>
<feature type="region of interest" description="Disordered" evidence="1">
    <location>
        <begin position="367"/>
        <end position="406"/>
    </location>
</feature>
<evidence type="ECO:0000256" key="1">
    <source>
        <dbReference type="SAM" id="MobiDB-lite"/>
    </source>
</evidence>
<dbReference type="GO" id="GO:0006629">
    <property type="term" value="P:lipid metabolic process"/>
    <property type="evidence" value="ECO:0007669"/>
    <property type="project" value="InterPro"/>
</dbReference>
<accession>A0A812JTF6</accession>
<reference evidence="3" key="1">
    <citation type="submission" date="2021-02" db="EMBL/GenBank/DDBJ databases">
        <authorList>
            <person name="Dougan E. K."/>
            <person name="Rhodes N."/>
            <person name="Thang M."/>
            <person name="Chan C."/>
        </authorList>
    </citation>
    <scope>NUCLEOTIDE SEQUENCE</scope>
</reference>
<sequence length="763" mass="81727">MGTGSSAPVWGIDVSQAAPASNRWWSGLALGGKLYGLPCNSEHLLIFDSSSTSEPLRFVDTRRIATGQGKWRSTVAIGGSLYGIPDRAEALLVYNFNSGKASGVDTRKLSRGPLKWQSAVVLAGKIYGIPHHASKLLVYDPRMDVLLGVDTTHVATGNSKWLAGLSLGGKILGVPCNSDAILVYDPLTKSCTGVPTHAFATGPLKWLCAAAVAGIMYAVPCHAECILVFDPATNRLRGIDTTAVATGPGKWITTAICAGKIYGIPDHAKTVLVFDLATEAVSGIGIGHLSDVKGKWQAAAVMGGKIYAIPYNAQGILVIDPVTSAATTIDVTSLDSGTGKWGFAAAIGGKLCGLPWDASNILLHEPTEEVAKEASPKDEARDADTTHQEPGLQMAQDVEETGCTGTPDISLELGESLVQDFLAAWLSEWIYFVDPVKPSTVPLLKVGGEPVKFQVLSVLDDPMQGSPARLAIVTAAPHATDAVLYLIFKGSSFMNDFVANASVGPDYTPFDATFSDRTTFIHHGAHHAIAQLRVQQWSVLQEQLERCASDGVRQLIVAGHSLGGQYALAFMLQVFLDQAKGAPVHPCLNEARAVAFGAPMCYGAAEGFDVRKDLADFIQQRTVVYVNAGDPAPRLWSEMDLQEFMRYAVSWLQQKVSSFSMRILDYAAGGLAQKAQEMLKRPDIEKHLLRPGACYVHLSQVRVLAKDFFLWRPLSYARMNIEDHSLSKGYIPALCAAFDPIAAGGLWDENGQTLVDEAGHGVV</sequence>
<dbReference type="SUPFAM" id="SSF53474">
    <property type="entry name" value="alpha/beta-Hydrolases"/>
    <property type="match status" value="1"/>
</dbReference>